<name>A0A3L6Q0Y7_PANMI</name>
<evidence type="ECO:0008006" key="4">
    <source>
        <dbReference type="Google" id="ProtNLM"/>
    </source>
</evidence>
<dbReference type="PANTHER" id="PTHR48476:SF1">
    <property type="entry name" value="SHORT-CHAIN DEHYDROGENASE TIC 32, CHLOROPLASTIC-LIKE"/>
    <property type="match status" value="1"/>
</dbReference>
<dbReference type="InterPro" id="IPR055280">
    <property type="entry name" value="TIC32"/>
</dbReference>
<accession>A0A3L6Q0Y7</accession>
<protein>
    <recommendedName>
        <fullName evidence="4">Short-chain dehydrogenase TIC 32, chloroplastic-like</fullName>
    </recommendedName>
</protein>
<dbReference type="SUPFAM" id="SSF51735">
    <property type="entry name" value="NAD(P)-binding Rossmann-fold domains"/>
    <property type="match status" value="1"/>
</dbReference>
<comment type="caution">
    <text evidence="2">The sequence shown here is derived from an EMBL/GenBank/DDBJ whole genome shotgun (WGS) entry which is preliminary data.</text>
</comment>
<gene>
    <name evidence="2" type="ORF">C2845_PM16G02360</name>
</gene>
<dbReference type="Gene3D" id="3.40.50.720">
    <property type="entry name" value="NAD(P)-binding Rossmann-like Domain"/>
    <property type="match status" value="1"/>
</dbReference>
<reference evidence="3" key="1">
    <citation type="journal article" date="2019" name="Nat. Commun.">
        <title>The genome of broomcorn millet.</title>
        <authorList>
            <person name="Zou C."/>
            <person name="Miki D."/>
            <person name="Li D."/>
            <person name="Tang Q."/>
            <person name="Xiao L."/>
            <person name="Rajput S."/>
            <person name="Deng P."/>
            <person name="Jia W."/>
            <person name="Huang R."/>
            <person name="Zhang M."/>
            <person name="Sun Y."/>
            <person name="Hu J."/>
            <person name="Fu X."/>
            <person name="Schnable P.S."/>
            <person name="Li F."/>
            <person name="Zhang H."/>
            <person name="Feng B."/>
            <person name="Zhu X."/>
            <person name="Liu R."/>
            <person name="Schnable J.C."/>
            <person name="Zhu J.-K."/>
            <person name="Zhang H."/>
        </authorList>
    </citation>
    <scope>NUCLEOTIDE SEQUENCE [LARGE SCALE GENOMIC DNA]</scope>
</reference>
<dbReference type="Pfam" id="PF00106">
    <property type="entry name" value="adh_short"/>
    <property type="match status" value="1"/>
</dbReference>
<dbReference type="Proteomes" id="UP000275267">
    <property type="component" value="Unassembled WGS sequence"/>
</dbReference>
<dbReference type="AlphaFoldDB" id="A0A3L6Q0Y7"/>
<proteinExistence type="predicted"/>
<dbReference type="InterPro" id="IPR036291">
    <property type="entry name" value="NAD(P)-bd_dom_sf"/>
</dbReference>
<sequence length="192" mass="20692">MLGLLKRRSSSGFSPSSTAEEVTAGIDGSGLVAIVTGASHGIGAETCRVLALRGAHVVMSVRNLLSGASVREDILRKVPTAKVEVMEIDLSSMSYVRKFVVNFNALNLQLNILIYNRFSAHGQSKLANILHSSELSNHMKGAATVCYLALHPRVAGVTGKYFIDFDDVGLKYPATDKELAKRLWDFSGSLIP</sequence>
<dbReference type="EMBL" id="PQIB02000015">
    <property type="protein sequence ID" value="RLM66010.1"/>
    <property type="molecule type" value="Genomic_DNA"/>
</dbReference>
<organism evidence="2 3">
    <name type="scientific">Panicum miliaceum</name>
    <name type="common">Proso millet</name>
    <name type="synonym">Broomcorn millet</name>
    <dbReference type="NCBI Taxonomy" id="4540"/>
    <lineage>
        <taxon>Eukaryota</taxon>
        <taxon>Viridiplantae</taxon>
        <taxon>Streptophyta</taxon>
        <taxon>Embryophyta</taxon>
        <taxon>Tracheophyta</taxon>
        <taxon>Spermatophyta</taxon>
        <taxon>Magnoliopsida</taxon>
        <taxon>Liliopsida</taxon>
        <taxon>Poales</taxon>
        <taxon>Poaceae</taxon>
        <taxon>PACMAD clade</taxon>
        <taxon>Panicoideae</taxon>
        <taxon>Panicodae</taxon>
        <taxon>Paniceae</taxon>
        <taxon>Panicinae</taxon>
        <taxon>Panicum</taxon>
        <taxon>Panicum sect. Panicum</taxon>
    </lineage>
</organism>
<keyword evidence="3" id="KW-1185">Reference proteome</keyword>
<dbReference type="OrthoDB" id="675611at2759"/>
<evidence type="ECO:0000256" key="1">
    <source>
        <dbReference type="SAM" id="MobiDB-lite"/>
    </source>
</evidence>
<dbReference type="PANTHER" id="PTHR48476">
    <property type="entry name" value="SHORT-CHAIN DEHYDROGENASE TIC 32, CHLOROPLASTIC-LIKE"/>
    <property type="match status" value="1"/>
</dbReference>
<dbReference type="InterPro" id="IPR002347">
    <property type="entry name" value="SDR_fam"/>
</dbReference>
<dbReference type="STRING" id="4540.A0A3L6Q0Y7"/>
<evidence type="ECO:0000313" key="3">
    <source>
        <dbReference type="Proteomes" id="UP000275267"/>
    </source>
</evidence>
<evidence type="ECO:0000313" key="2">
    <source>
        <dbReference type="EMBL" id="RLM66010.1"/>
    </source>
</evidence>
<feature type="region of interest" description="Disordered" evidence="1">
    <location>
        <begin position="1"/>
        <end position="20"/>
    </location>
</feature>